<evidence type="ECO:0000313" key="3">
    <source>
        <dbReference type="Proteomes" id="UP000000366"/>
    </source>
</evidence>
<dbReference type="KEGG" id="mpt:Mpe_B0365"/>
<evidence type="ECO:0000256" key="1">
    <source>
        <dbReference type="SAM" id="SignalP"/>
    </source>
</evidence>
<keyword evidence="2" id="KW-0614">Plasmid</keyword>
<proteinExistence type="predicted"/>
<protein>
    <submittedName>
        <fullName evidence="2">Sex pilus assembly protein</fullName>
    </submittedName>
</protein>
<dbReference type="AlphaFoldDB" id="A2SNK1"/>
<dbReference type="HOGENOM" id="CLU_085290_0_0_4"/>
<accession>A2SNK1</accession>
<gene>
    <name evidence="2" type="primary">traE</name>
    <name evidence="2" type="ordered locus">Mpe_B0365</name>
</gene>
<dbReference type="EMBL" id="CP000556">
    <property type="protein sequence ID" value="ABM97140.1"/>
    <property type="molecule type" value="Genomic_DNA"/>
</dbReference>
<feature type="chain" id="PRO_5002646430" evidence="1">
    <location>
        <begin position="29"/>
        <end position="213"/>
    </location>
</feature>
<dbReference type="RefSeq" id="WP_011831728.1">
    <property type="nucleotide sequence ID" value="NC_008826.1"/>
</dbReference>
<dbReference type="Pfam" id="PF05309">
    <property type="entry name" value="TraE"/>
    <property type="match status" value="1"/>
</dbReference>
<dbReference type="InterPro" id="IPR007973">
    <property type="entry name" value="Pilus_assembly_TraE"/>
</dbReference>
<geneLocation type="plasmid" evidence="2 3">
    <name>RPME01</name>
</geneLocation>
<sequence>MNLKNMTKTWQAANKVAALMLVSNVALAAALLVSIVAFSGNRERVVLVPPHLEKRVSVGWNTADAEYLKGFGTYFAMLTANVTPKSASFVADTLSSAVSPAIYPEVRKQVLVLAKDPVFQKSGASVRFDPIQVEYEAATNKVFVVGEITTNDATGRISRVQSVYEMEIRMDNGRPQVTAMASYAGADPHTLQWIENNKERLAEQQAQADATKE</sequence>
<dbReference type="Proteomes" id="UP000000366">
    <property type="component" value="Plasmid RPME01"/>
</dbReference>
<dbReference type="eggNOG" id="ENOG5030W1B">
    <property type="taxonomic scope" value="Bacteria"/>
</dbReference>
<keyword evidence="3" id="KW-1185">Reference proteome</keyword>
<name>A2SNK1_METPP</name>
<reference evidence="2 3" key="1">
    <citation type="journal article" date="2007" name="J. Bacteriol.">
        <title>Whole-genome analysis of the methyl tert-butyl ether-degrading beta-proteobacterium Methylibium petroleiphilum PM1.</title>
        <authorList>
            <person name="Kane S.R."/>
            <person name="Chakicherla A.Y."/>
            <person name="Chain P.S.G."/>
            <person name="Schmidt R."/>
            <person name="Shin M.W."/>
            <person name="Legler T.C."/>
            <person name="Scow K.M."/>
            <person name="Larimer F.W."/>
            <person name="Lucas S.M."/>
            <person name="Richardson P.M."/>
            <person name="Hristova K.R."/>
        </authorList>
    </citation>
    <scope>NUCLEOTIDE SEQUENCE [LARGE SCALE GENOMIC DNA]</scope>
    <source>
        <strain evidence="3">ATCC BAA-1232 / LMG 22953 / PM1</strain>
        <plasmid evidence="2 3">RPME01</plasmid>
    </source>
</reference>
<evidence type="ECO:0000313" key="2">
    <source>
        <dbReference type="EMBL" id="ABM97140.1"/>
    </source>
</evidence>
<organism evidence="2 3">
    <name type="scientific">Methylibium petroleiphilum (strain ATCC BAA-1232 / LMG 22953 / PM1)</name>
    <dbReference type="NCBI Taxonomy" id="420662"/>
    <lineage>
        <taxon>Bacteria</taxon>
        <taxon>Pseudomonadati</taxon>
        <taxon>Pseudomonadota</taxon>
        <taxon>Betaproteobacteria</taxon>
        <taxon>Burkholderiales</taxon>
        <taxon>Sphaerotilaceae</taxon>
        <taxon>Methylibium</taxon>
    </lineage>
</organism>
<keyword evidence="1" id="KW-0732">Signal</keyword>
<feature type="signal peptide" evidence="1">
    <location>
        <begin position="1"/>
        <end position="28"/>
    </location>
</feature>